<dbReference type="InterPro" id="IPR050194">
    <property type="entry name" value="Glycosyltransferase_grp1"/>
</dbReference>
<evidence type="ECO:0000259" key="2">
    <source>
        <dbReference type="Pfam" id="PF13439"/>
    </source>
</evidence>
<dbReference type="GO" id="GO:0102710">
    <property type="term" value="F:D-inositol-3-phosphate glycosyltransferase activity"/>
    <property type="evidence" value="ECO:0007669"/>
    <property type="project" value="UniProtKB-EC"/>
</dbReference>
<name>A0A517VFD6_9PLAN</name>
<dbReference type="InterPro" id="IPR001296">
    <property type="entry name" value="Glyco_trans_1"/>
</dbReference>
<organism evidence="3 4">
    <name type="scientific">Gimesia algae</name>
    <dbReference type="NCBI Taxonomy" id="2527971"/>
    <lineage>
        <taxon>Bacteria</taxon>
        <taxon>Pseudomonadati</taxon>
        <taxon>Planctomycetota</taxon>
        <taxon>Planctomycetia</taxon>
        <taxon>Planctomycetales</taxon>
        <taxon>Planctomycetaceae</taxon>
        <taxon>Gimesia</taxon>
    </lineage>
</organism>
<dbReference type="EMBL" id="CP036343">
    <property type="protein sequence ID" value="QDT91714.1"/>
    <property type="molecule type" value="Genomic_DNA"/>
</dbReference>
<evidence type="ECO:0000313" key="4">
    <source>
        <dbReference type="Proteomes" id="UP000316855"/>
    </source>
</evidence>
<dbReference type="PANTHER" id="PTHR45947">
    <property type="entry name" value="SULFOQUINOVOSYL TRANSFERASE SQD2"/>
    <property type="match status" value="1"/>
</dbReference>
<protein>
    <submittedName>
        <fullName evidence="3">D-inositol 3-phosphate glycosyltransferase</fullName>
        <ecNumber evidence="3">2.4.1.250</ecNumber>
    </submittedName>
</protein>
<accession>A0A517VFD6</accession>
<dbReference type="PANTHER" id="PTHR45947:SF15">
    <property type="entry name" value="TEICHURONIC ACID BIOSYNTHESIS GLYCOSYLTRANSFERASE TUAC-RELATED"/>
    <property type="match status" value="1"/>
</dbReference>
<dbReference type="KEGG" id="gax:Pan161_33760"/>
<dbReference type="RefSeq" id="WP_197995345.1">
    <property type="nucleotide sequence ID" value="NZ_CP036343.1"/>
</dbReference>
<reference evidence="3 4" key="1">
    <citation type="submission" date="2019-02" db="EMBL/GenBank/DDBJ databases">
        <title>Deep-cultivation of Planctomycetes and their phenomic and genomic characterization uncovers novel biology.</title>
        <authorList>
            <person name="Wiegand S."/>
            <person name="Jogler M."/>
            <person name="Boedeker C."/>
            <person name="Pinto D."/>
            <person name="Vollmers J."/>
            <person name="Rivas-Marin E."/>
            <person name="Kohn T."/>
            <person name="Peeters S.H."/>
            <person name="Heuer A."/>
            <person name="Rast P."/>
            <person name="Oberbeckmann S."/>
            <person name="Bunk B."/>
            <person name="Jeske O."/>
            <person name="Meyerdierks A."/>
            <person name="Storesund J.E."/>
            <person name="Kallscheuer N."/>
            <person name="Luecker S."/>
            <person name="Lage O.M."/>
            <person name="Pohl T."/>
            <person name="Merkel B.J."/>
            <person name="Hornburger P."/>
            <person name="Mueller R.-W."/>
            <person name="Bruemmer F."/>
            <person name="Labrenz M."/>
            <person name="Spormann A.M."/>
            <person name="Op den Camp H."/>
            <person name="Overmann J."/>
            <person name="Amann R."/>
            <person name="Jetten M.S.M."/>
            <person name="Mascher T."/>
            <person name="Medema M.H."/>
            <person name="Devos D.P."/>
            <person name="Kaster A.-K."/>
            <person name="Ovreas L."/>
            <person name="Rohde M."/>
            <person name="Galperin M.Y."/>
            <person name="Jogler C."/>
        </authorList>
    </citation>
    <scope>NUCLEOTIDE SEQUENCE [LARGE SCALE GENOMIC DNA]</scope>
    <source>
        <strain evidence="3 4">Pan161</strain>
    </source>
</reference>
<gene>
    <name evidence="3" type="primary">mshA_1</name>
    <name evidence="3" type="ORF">Pan161_33760</name>
</gene>
<keyword evidence="3" id="KW-0328">Glycosyltransferase</keyword>
<dbReference type="AlphaFoldDB" id="A0A517VFD6"/>
<dbReference type="Pfam" id="PF00534">
    <property type="entry name" value="Glycos_transf_1"/>
    <property type="match status" value="1"/>
</dbReference>
<keyword evidence="4" id="KW-1185">Reference proteome</keyword>
<keyword evidence="3" id="KW-0808">Transferase</keyword>
<dbReference type="Pfam" id="PF13439">
    <property type="entry name" value="Glyco_transf_4"/>
    <property type="match status" value="1"/>
</dbReference>
<dbReference type="Proteomes" id="UP000316855">
    <property type="component" value="Chromosome"/>
</dbReference>
<feature type="domain" description="Glycosyl transferase family 1" evidence="1">
    <location>
        <begin position="205"/>
        <end position="360"/>
    </location>
</feature>
<sequence length="416" mass="46966">MKILFLSNVFPNPLHPGKGTFNRSMIESLSQLHRVHVITPVSWIDEASHVIKNRKRMDRKWMPFENTGQLSMEYPRFYYPPKILHQHYGQFLSWSLHQSLQRTISSFQPDIILSYWLHPDGEVAVKAAREHGIPVVVMTGGSDVLLLTQNRNRKRAIQNVLQQADGVITVSKDIVNAVLNLQVHPEKIHTVYRGVDWELFSPGDQRTARERLGLPLDRKIIVSVGRLEPVKGHSVLLNACEKISKVGTQFTCYVLGNGSLESALLQKIEQKGLRKFFQLKGSQQQHRLVDWYRAADIIALPSLSEGIPNVLLESISCGKPFVASRVGGIPEIADPDCDRLVTADNSSELAVVLSEMMESTALPESRDFKPVSWHESSLQISQILSDCSTRYTAGLTGLQKTRSSYQRKDKKTKQQI</sequence>
<dbReference type="InterPro" id="IPR028098">
    <property type="entry name" value="Glyco_trans_4-like_N"/>
</dbReference>
<dbReference type="EC" id="2.4.1.250" evidence="3"/>
<evidence type="ECO:0000313" key="3">
    <source>
        <dbReference type="EMBL" id="QDT91714.1"/>
    </source>
</evidence>
<dbReference type="SUPFAM" id="SSF53756">
    <property type="entry name" value="UDP-Glycosyltransferase/glycogen phosphorylase"/>
    <property type="match status" value="1"/>
</dbReference>
<feature type="domain" description="Glycosyltransferase subfamily 4-like N-terminal" evidence="2">
    <location>
        <begin position="20"/>
        <end position="196"/>
    </location>
</feature>
<dbReference type="Gene3D" id="3.40.50.2000">
    <property type="entry name" value="Glycogen Phosphorylase B"/>
    <property type="match status" value="2"/>
</dbReference>
<proteinExistence type="predicted"/>
<evidence type="ECO:0000259" key="1">
    <source>
        <dbReference type="Pfam" id="PF00534"/>
    </source>
</evidence>